<keyword evidence="1" id="KW-0812">Transmembrane</keyword>
<sequence>MMKKDEDKLEIINAQVDPNFATQVERLLKITVYGRWLFLGFLWLTIGSLSLWALRYEIALLQQHFTWVAVSYGLAYNPIPAMGLGLCLGMTVAVMLWQSRNFLVGMPPAERRRLEQQVFHIRQQGKSHPLWNLVCQSKKKGG</sequence>
<evidence type="ECO:0000313" key="2">
    <source>
        <dbReference type="EMBL" id="MFB2837389.1"/>
    </source>
</evidence>
<dbReference type="Proteomes" id="UP001576780">
    <property type="component" value="Unassembled WGS sequence"/>
</dbReference>
<protein>
    <recommendedName>
        <fullName evidence="4">Photosystem I assembly protein Ycf4</fullName>
    </recommendedName>
</protein>
<evidence type="ECO:0008006" key="4">
    <source>
        <dbReference type="Google" id="ProtNLM"/>
    </source>
</evidence>
<organism evidence="2 3">
    <name type="scientific">Floridaenema evergladense BLCC-F167</name>
    <dbReference type="NCBI Taxonomy" id="3153639"/>
    <lineage>
        <taxon>Bacteria</taxon>
        <taxon>Bacillati</taxon>
        <taxon>Cyanobacteriota</taxon>
        <taxon>Cyanophyceae</taxon>
        <taxon>Oscillatoriophycideae</taxon>
        <taxon>Aerosakkonematales</taxon>
        <taxon>Aerosakkonemataceae</taxon>
        <taxon>Floridanema</taxon>
        <taxon>Floridanema evergladense</taxon>
    </lineage>
</organism>
<dbReference type="EMBL" id="JBHFNT010000209">
    <property type="protein sequence ID" value="MFB2837389.1"/>
    <property type="molecule type" value="Genomic_DNA"/>
</dbReference>
<evidence type="ECO:0000313" key="3">
    <source>
        <dbReference type="Proteomes" id="UP001576780"/>
    </source>
</evidence>
<evidence type="ECO:0000256" key="1">
    <source>
        <dbReference type="SAM" id="Phobius"/>
    </source>
</evidence>
<feature type="transmembrane region" description="Helical" evidence="1">
    <location>
        <begin position="74"/>
        <end position="97"/>
    </location>
</feature>
<reference evidence="2 3" key="1">
    <citation type="submission" date="2024-09" db="EMBL/GenBank/DDBJ databases">
        <title>Floridaenema gen nov. (Aerosakkonemataceae, Aerosakkonematales ord. nov., Cyanobacteria) from benthic tropical and subtropical fresh waters, with the description of four new species.</title>
        <authorList>
            <person name="Moretto J.A."/>
            <person name="Berthold D.E."/>
            <person name="Lefler F.W."/>
            <person name="Huang I.-S."/>
            <person name="Laughinghouse H. IV."/>
        </authorList>
    </citation>
    <scope>NUCLEOTIDE SEQUENCE [LARGE SCALE GENOMIC DNA]</scope>
    <source>
        <strain evidence="2 3">BLCC-F167</strain>
    </source>
</reference>
<keyword evidence="1" id="KW-1133">Transmembrane helix</keyword>
<feature type="transmembrane region" description="Helical" evidence="1">
    <location>
        <begin position="36"/>
        <end position="54"/>
    </location>
</feature>
<keyword evidence="3" id="KW-1185">Reference proteome</keyword>
<accession>A0ABV4WQM7</accession>
<keyword evidence="1" id="KW-0472">Membrane</keyword>
<dbReference type="RefSeq" id="WP_413279740.1">
    <property type="nucleotide sequence ID" value="NZ_JBHFNT010000209.1"/>
</dbReference>
<gene>
    <name evidence="2" type="ORF">ACE1CA_22920</name>
</gene>
<proteinExistence type="predicted"/>
<comment type="caution">
    <text evidence="2">The sequence shown here is derived from an EMBL/GenBank/DDBJ whole genome shotgun (WGS) entry which is preliminary data.</text>
</comment>
<name>A0ABV4WQM7_9CYAN</name>